<organism evidence="2 3">
    <name type="scientific">Pseudomonas duriflava</name>
    <dbReference type="NCBI Taxonomy" id="459528"/>
    <lineage>
        <taxon>Bacteria</taxon>
        <taxon>Pseudomonadati</taxon>
        <taxon>Pseudomonadota</taxon>
        <taxon>Gammaproteobacteria</taxon>
        <taxon>Pseudomonadales</taxon>
        <taxon>Pseudomonadaceae</taxon>
        <taxon>Pseudomonas</taxon>
    </lineage>
</organism>
<reference evidence="2 3" key="1">
    <citation type="journal article" date="2015" name="Stand. Genomic Sci.">
        <title>Genomic Encyclopedia of Bacterial and Archaeal Type Strains, Phase III: the genomes of soil and plant-associated and newly described type strains.</title>
        <authorList>
            <person name="Whitman W.B."/>
            <person name="Woyke T."/>
            <person name="Klenk H.P."/>
            <person name="Zhou Y."/>
            <person name="Lilburn T.G."/>
            <person name="Beck B.J."/>
            <person name="De Vos P."/>
            <person name="Vandamme P."/>
            <person name="Eisen J.A."/>
            <person name="Garrity G."/>
            <person name="Hugenholtz P."/>
            <person name="Kyrpides N.C."/>
        </authorList>
    </citation>
    <scope>NUCLEOTIDE SEQUENCE [LARGE SCALE GENOMIC DNA]</scope>
    <source>
        <strain evidence="2 3">CGMCC 1.6858</strain>
    </source>
</reference>
<evidence type="ECO:0000256" key="1">
    <source>
        <dbReference type="SAM" id="MobiDB-lite"/>
    </source>
</evidence>
<sequence>MSESARYASFTFLLDEAGQVHSLPHSLYVAMVHSEAAPIGLAGKRLRLVDWYVRLKDGCAEHVASEWYGWIHIDAEGCYHPSTLPNDPPAVLNSRNIDETALPTDEERERLELLVFGKTLSSTETTEERGPDGVPLDLYSG</sequence>
<comment type="caution">
    <text evidence="2">The sequence shown here is derived from an EMBL/GenBank/DDBJ whole genome shotgun (WGS) entry which is preliminary data.</text>
</comment>
<gene>
    <name evidence="2" type="ORF">IQ22_03086</name>
</gene>
<keyword evidence="3" id="KW-1185">Reference proteome</keyword>
<dbReference type="RefSeq" id="WP_145143428.1">
    <property type="nucleotide sequence ID" value="NZ_VLKY01000010.1"/>
</dbReference>
<dbReference type="Proteomes" id="UP000316905">
    <property type="component" value="Unassembled WGS sequence"/>
</dbReference>
<evidence type="ECO:0000313" key="2">
    <source>
        <dbReference type="EMBL" id="TWI52710.1"/>
    </source>
</evidence>
<evidence type="ECO:0000313" key="3">
    <source>
        <dbReference type="Proteomes" id="UP000316905"/>
    </source>
</evidence>
<name>A0A562Q959_9PSED</name>
<feature type="region of interest" description="Disordered" evidence="1">
    <location>
        <begin position="122"/>
        <end position="141"/>
    </location>
</feature>
<accession>A0A562Q959</accession>
<dbReference type="EMBL" id="VLKY01000010">
    <property type="protein sequence ID" value="TWI52710.1"/>
    <property type="molecule type" value="Genomic_DNA"/>
</dbReference>
<dbReference type="AlphaFoldDB" id="A0A562Q959"/>
<proteinExistence type="predicted"/>
<protein>
    <submittedName>
        <fullName evidence="2">Uncharacterized protein</fullName>
    </submittedName>
</protein>